<dbReference type="InterPro" id="IPR007527">
    <property type="entry name" value="Znf_SWIM"/>
</dbReference>
<dbReference type="Proteomes" id="UP000186914">
    <property type="component" value="Unassembled WGS sequence"/>
</dbReference>
<keyword evidence="1" id="KW-0479">Metal-binding</keyword>
<keyword evidence="1" id="KW-0862">Zinc</keyword>
<evidence type="ECO:0000259" key="2">
    <source>
        <dbReference type="PROSITE" id="PS50966"/>
    </source>
</evidence>
<dbReference type="OrthoDB" id="189856at2157"/>
<dbReference type="EMBL" id="FTNO01000007">
    <property type="protein sequence ID" value="SIR92138.1"/>
    <property type="molecule type" value="Genomic_DNA"/>
</dbReference>
<gene>
    <name evidence="3" type="ORF">SAMN05421858_4540</name>
</gene>
<keyword evidence="1" id="KW-0863">Zinc-finger</keyword>
<dbReference type="GO" id="GO:0008270">
    <property type="term" value="F:zinc ion binding"/>
    <property type="evidence" value="ECO:0007669"/>
    <property type="project" value="UniProtKB-KW"/>
</dbReference>
<reference evidence="4" key="1">
    <citation type="submission" date="2017-01" db="EMBL/GenBank/DDBJ databases">
        <authorList>
            <person name="Varghese N."/>
            <person name="Submissions S."/>
        </authorList>
    </citation>
    <scope>NUCLEOTIDE SEQUENCE [LARGE SCALE GENOMIC DNA]</scope>
    <source>
        <strain evidence="4">CGMCC 1.7737</strain>
    </source>
</reference>
<sequence>MKFGTTTSEEFSVNQSLQDLFPRLVEVTNERHENPAEHQYTVSINDVTEDLMACTCPHHVHRTTFCKHMAAVETATDDGTLEAFLSEDNETEPDNCDCDGLGGFPCWPCVRTGRKELPN</sequence>
<dbReference type="AlphaFoldDB" id="A0A1N7EVK1"/>
<evidence type="ECO:0000313" key="3">
    <source>
        <dbReference type="EMBL" id="SIR92138.1"/>
    </source>
</evidence>
<proteinExistence type="predicted"/>
<dbReference type="PROSITE" id="PS50966">
    <property type="entry name" value="ZF_SWIM"/>
    <property type="match status" value="1"/>
</dbReference>
<evidence type="ECO:0000313" key="4">
    <source>
        <dbReference type="Proteomes" id="UP000186914"/>
    </source>
</evidence>
<organism evidence="3 4">
    <name type="scientific">Haladaptatus litoreus</name>
    <dbReference type="NCBI Taxonomy" id="553468"/>
    <lineage>
        <taxon>Archaea</taxon>
        <taxon>Methanobacteriati</taxon>
        <taxon>Methanobacteriota</taxon>
        <taxon>Stenosarchaea group</taxon>
        <taxon>Halobacteria</taxon>
        <taxon>Halobacteriales</taxon>
        <taxon>Haladaptataceae</taxon>
        <taxon>Haladaptatus</taxon>
    </lineage>
</organism>
<evidence type="ECO:0000256" key="1">
    <source>
        <dbReference type="PROSITE-ProRule" id="PRU00325"/>
    </source>
</evidence>
<keyword evidence="4" id="KW-1185">Reference proteome</keyword>
<feature type="domain" description="SWIM-type" evidence="2">
    <location>
        <begin position="40"/>
        <end position="77"/>
    </location>
</feature>
<protein>
    <recommendedName>
        <fullName evidence="2">SWIM-type domain-containing protein</fullName>
    </recommendedName>
</protein>
<name>A0A1N7EVK1_9EURY</name>
<dbReference type="RefSeq" id="WP_076432873.1">
    <property type="nucleotide sequence ID" value="NZ_FTNO01000007.1"/>
</dbReference>
<accession>A0A1N7EVK1</accession>